<name>A0A235BXC9_UNCW3</name>
<accession>A0A235BXC9</accession>
<gene>
    <name evidence="1" type="primary">cas7b</name>
    <name evidence="1" type="ORF">CH330_01175</name>
</gene>
<comment type="caution">
    <text evidence="1">The sequence shown here is derived from an EMBL/GenBank/DDBJ whole genome shotgun (WGS) entry which is preliminary data.</text>
</comment>
<dbReference type="NCBIfam" id="TIGR02590">
    <property type="entry name" value="cas_Csh2"/>
    <property type="match status" value="1"/>
</dbReference>
<organism evidence="1 2">
    <name type="scientific">candidate division WOR-3 bacterium JGI_Cruoil_03_51_56</name>
    <dbReference type="NCBI Taxonomy" id="1973747"/>
    <lineage>
        <taxon>Bacteria</taxon>
        <taxon>Bacteria division WOR-3</taxon>
    </lineage>
</organism>
<dbReference type="NCBIfam" id="TIGR01595">
    <property type="entry name" value="cas_CT1132"/>
    <property type="match status" value="1"/>
</dbReference>
<protein>
    <submittedName>
        <fullName evidence="1">Type I-B CRISPR-associated protein Cas7/Csh2</fullName>
    </submittedName>
</protein>
<proteinExistence type="predicted"/>
<dbReference type="AlphaFoldDB" id="A0A235BXC9"/>
<dbReference type="InterPro" id="IPR013419">
    <property type="entry name" value="CRISPR-assoc_prot_Cas7/Csh2"/>
</dbReference>
<evidence type="ECO:0000313" key="1">
    <source>
        <dbReference type="EMBL" id="OYD17000.1"/>
    </source>
</evidence>
<dbReference type="GO" id="GO:0043571">
    <property type="term" value="P:maintenance of CRISPR repeat elements"/>
    <property type="evidence" value="ECO:0007669"/>
    <property type="project" value="InterPro"/>
</dbReference>
<dbReference type="Pfam" id="PF05107">
    <property type="entry name" value="Cas_Cas7"/>
    <property type="match status" value="1"/>
</dbReference>
<evidence type="ECO:0000313" key="2">
    <source>
        <dbReference type="Proteomes" id="UP000215559"/>
    </source>
</evidence>
<sequence length="335" mass="37814">MKNQNQTINNSDILFVYDAKMCNPNGDPDEENKPRMDYETEKNLVSDVRLKRYIRDYLMGLGSDIWVSKVEDKTVSAKERYAGLLAEFNKSEGSKVVPKKPTEGFKNWLLDKLIDARMFGATIPIGEEGKGGGASLTYTGPIQFSWGISLHPVELVPSSTISSTFAGRERSREGKEEQEYGTFGKDWRVFYSLIAFHGIISGHRADKTRLKPADINTLDKALLAAIPHEATTRSKLGQAPRFYLRVEYNDQETTLGDLRRHVKFEPKGQKAPIRNVTDFSLDLADLKSALEQNAEKIARLHYWKHSELSCKQELDTGGLKEKVIKLSTKGPLEQE</sequence>
<dbReference type="InterPro" id="IPR006482">
    <property type="entry name" value="Cas7_Csh2/Csh2"/>
</dbReference>
<reference evidence="1 2" key="1">
    <citation type="submission" date="2017-07" db="EMBL/GenBank/DDBJ databases">
        <title>Recovery of genomes from metagenomes via a dereplication, aggregation, and scoring strategy.</title>
        <authorList>
            <person name="Sieber C.M."/>
            <person name="Probst A.J."/>
            <person name="Sharrar A."/>
            <person name="Thomas B.C."/>
            <person name="Hess M."/>
            <person name="Tringe S.G."/>
            <person name="Banfield J.F."/>
        </authorList>
    </citation>
    <scope>NUCLEOTIDE SEQUENCE [LARGE SCALE GENOMIC DNA]</scope>
    <source>
        <strain evidence="1">JGI_Cruoil_03_51_56</strain>
    </source>
</reference>
<dbReference type="Proteomes" id="UP000215559">
    <property type="component" value="Unassembled WGS sequence"/>
</dbReference>
<dbReference type="EMBL" id="NOZP01000029">
    <property type="protein sequence ID" value="OYD17000.1"/>
    <property type="molecule type" value="Genomic_DNA"/>
</dbReference>